<keyword evidence="3" id="KW-1185">Reference proteome</keyword>
<dbReference type="PROSITE" id="PS51087">
    <property type="entry name" value="APAG"/>
    <property type="match status" value="1"/>
</dbReference>
<feature type="non-terminal residue" evidence="2">
    <location>
        <position position="1"/>
    </location>
</feature>
<feature type="domain" description="ApaG" evidence="1">
    <location>
        <begin position="301"/>
        <end position="445"/>
    </location>
</feature>
<organism evidence="2 3">
    <name type="scientific">Cucurbita argyrosperma subsp. sororia</name>
    <dbReference type="NCBI Taxonomy" id="37648"/>
    <lineage>
        <taxon>Eukaryota</taxon>
        <taxon>Viridiplantae</taxon>
        <taxon>Streptophyta</taxon>
        <taxon>Embryophyta</taxon>
        <taxon>Tracheophyta</taxon>
        <taxon>Spermatophyta</taxon>
        <taxon>Magnoliopsida</taxon>
        <taxon>eudicotyledons</taxon>
        <taxon>Gunneridae</taxon>
        <taxon>Pentapetalae</taxon>
        <taxon>rosids</taxon>
        <taxon>fabids</taxon>
        <taxon>Cucurbitales</taxon>
        <taxon>Cucurbitaceae</taxon>
        <taxon>Cucurbiteae</taxon>
        <taxon>Cucurbita</taxon>
    </lineage>
</organism>
<evidence type="ECO:0000259" key="1">
    <source>
        <dbReference type="PROSITE" id="PS51087"/>
    </source>
</evidence>
<dbReference type="Pfam" id="PF04379">
    <property type="entry name" value="DUF525"/>
    <property type="match status" value="1"/>
</dbReference>
<dbReference type="EMBL" id="JAGKQH010000014">
    <property type="protein sequence ID" value="KAG6582096.1"/>
    <property type="molecule type" value="Genomic_DNA"/>
</dbReference>
<dbReference type="PANTHER" id="PTHR47463:SF2">
    <property type="entry name" value="F-BOX PROTEIN SKIP16"/>
    <property type="match status" value="1"/>
</dbReference>
<dbReference type="SMART" id="SM00256">
    <property type="entry name" value="FBOX"/>
    <property type="match status" value="1"/>
</dbReference>
<dbReference type="InterPro" id="IPR007474">
    <property type="entry name" value="ApaG_domain"/>
</dbReference>
<dbReference type="PANTHER" id="PTHR47463">
    <property type="entry name" value="F-BOX PROTEIN SKIP16"/>
    <property type="match status" value="1"/>
</dbReference>
<dbReference type="Pfam" id="PF12937">
    <property type="entry name" value="F-box-like"/>
    <property type="match status" value="1"/>
</dbReference>
<dbReference type="InterPro" id="IPR001810">
    <property type="entry name" value="F-box_dom"/>
</dbReference>
<name>A0AAV6MK17_9ROSI</name>
<dbReference type="Proteomes" id="UP000685013">
    <property type="component" value="Chromosome 14"/>
</dbReference>
<reference evidence="2 3" key="1">
    <citation type="journal article" date="2021" name="Hortic Res">
        <title>The domestication of Cucurbita argyrosperma as revealed by the genome of its wild relative.</title>
        <authorList>
            <person name="Barrera-Redondo J."/>
            <person name="Sanchez-de la Vega G."/>
            <person name="Aguirre-Liguori J.A."/>
            <person name="Castellanos-Morales G."/>
            <person name="Gutierrez-Guerrero Y.T."/>
            <person name="Aguirre-Dugua X."/>
            <person name="Aguirre-Planter E."/>
            <person name="Tenaillon M.I."/>
            <person name="Lira-Saade R."/>
            <person name="Eguiarte L.E."/>
        </authorList>
    </citation>
    <scope>NUCLEOTIDE SEQUENCE [LARGE SCALE GENOMIC DNA]</scope>
    <source>
        <strain evidence="2">JBR-2021</strain>
    </source>
</reference>
<gene>
    <name evidence="2" type="primary">SKIP16</name>
    <name evidence="2" type="ORF">SDJN03_22098</name>
</gene>
<accession>A0AAV6MK17</accession>
<evidence type="ECO:0000313" key="3">
    <source>
        <dbReference type="Proteomes" id="UP000685013"/>
    </source>
</evidence>
<dbReference type="AlphaFoldDB" id="A0AAV6MK17"/>
<evidence type="ECO:0000313" key="2">
    <source>
        <dbReference type="EMBL" id="KAG6582096.1"/>
    </source>
</evidence>
<sequence length="445" mass="50423">MEVEALGDLALHLIFAKLSPKDSAIAACVSRKFRSSASEDSLWEKFCHRDLGLTDPIDHLGNPVPSFKESYQEWRRAFGMYPWPLVERVKRCWDRIENWLRSNYPEALVTVREGASEADIEELENALKVKLPLPTRILYRFHNGQDLKGRYVDSVRGFPFGLIGGYTFYEQTVNVYLLPLRQVITETKSIIQELGFSRRSKFIVVASSSTLVHKVFFLNCASGQLFVGTANLREDGEMIPCVPGALINSVHEYNTDQQQDAMLLWLEEHVRRLENGIIKLRETNNIRSISLFPEEPPFCSVATTNGVRVRASAIFIPEFTDLLDSGGNYQFSYSIRMSLQPEGCIMNGMTFSSCQLHLRHWIIRANDYVVSRVNGEAVIGKYPLLQPGEKEFVYESCSSLHSSMGSIEGSFTFVPGSHLIRNVLEFLRGLIQSACCFEGKKNLPL</sequence>
<comment type="caution">
    <text evidence="2">The sequence shown here is derived from an EMBL/GenBank/DDBJ whole genome shotgun (WGS) entry which is preliminary data.</text>
</comment>
<protein>
    <submittedName>
        <fullName evidence="2">F-box protein SKIP16</fullName>
    </submittedName>
</protein>
<proteinExistence type="predicted"/>